<reference evidence="7 8" key="1">
    <citation type="submission" date="2016-07" db="EMBL/GenBank/DDBJ databases">
        <title>Draft genome sequence of Prauserella muralis DSM 45305, isolated from a mould-covered wall in an indoor environment.</title>
        <authorList>
            <person name="Ruckert C."/>
            <person name="Albersmeier A."/>
            <person name="Jiang C.-L."/>
            <person name="Jiang Y."/>
            <person name="Kalinowski J."/>
            <person name="Schneider O."/>
            <person name="Winkler A."/>
            <person name="Zotchev S.B."/>
        </authorList>
    </citation>
    <scope>NUCLEOTIDE SEQUENCE [LARGE SCALE GENOMIC DNA]</scope>
    <source>
        <strain evidence="7 8">DSM 45305</strain>
    </source>
</reference>
<keyword evidence="8" id="KW-1185">Reference proteome</keyword>
<evidence type="ECO:0000256" key="3">
    <source>
        <dbReference type="ARBA" id="ARBA00022692"/>
    </source>
</evidence>
<keyword evidence="2" id="KW-1003">Cell membrane</keyword>
<feature type="domain" description="Type II secretion system protein GspF" evidence="6">
    <location>
        <begin position="101"/>
        <end position="227"/>
    </location>
</feature>
<name>A0A2V4B7F8_9PSEU</name>
<keyword evidence="4" id="KW-1133">Transmembrane helix</keyword>
<evidence type="ECO:0000256" key="5">
    <source>
        <dbReference type="ARBA" id="ARBA00023136"/>
    </source>
</evidence>
<sequence>MLTTALACGGLALLCWPPAASAARLATVTGRLRGACWTVRLGRRHVGMLLAAAAALATAVLAGPAVALALTVLACAAGWYRRERCATRARLAAAEGLAEAVRAMAAELRTGAHPSAAADAAAGDADPGAAGVLRAVAASARLGGDLDAALAETAAAREPAVNRDVVARLVAGWALAREHGLPLAGVLDAVRRDVDATVRLAKQIDARMAGPRASAGILALLPLGGVALGEAMGAAPLRVLGTTAAGQVLLVAGCLLVLAGVAWSAALTGRVMAC</sequence>
<proteinExistence type="predicted"/>
<comment type="subcellular location">
    <subcellularLocation>
        <location evidence="1">Cell membrane</location>
        <topology evidence="1">Multi-pass membrane protein</topology>
    </subcellularLocation>
</comment>
<evidence type="ECO:0000256" key="2">
    <source>
        <dbReference type="ARBA" id="ARBA00022475"/>
    </source>
</evidence>
<keyword evidence="3" id="KW-0812">Transmembrane</keyword>
<dbReference type="GO" id="GO:0005886">
    <property type="term" value="C:plasma membrane"/>
    <property type="evidence" value="ECO:0007669"/>
    <property type="project" value="UniProtKB-SubCell"/>
</dbReference>
<keyword evidence="5" id="KW-0472">Membrane</keyword>
<accession>A0A2V4B7F8</accession>
<dbReference type="OrthoDB" id="3712305at2"/>
<dbReference type="AlphaFoldDB" id="A0A2V4B7F8"/>
<evidence type="ECO:0000256" key="1">
    <source>
        <dbReference type="ARBA" id="ARBA00004651"/>
    </source>
</evidence>
<dbReference type="Proteomes" id="UP000249915">
    <property type="component" value="Unassembled WGS sequence"/>
</dbReference>
<evidence type="ECO:0000259" key="6">
    <source>
        <dbReference type="Pfam" id="PF00482"/>
    </source>
</evidence>
<protein>
    <recommendedName>
        <fullName evidence="6">Type II secretion system protein GspF domain-containing protein</fullName>
    </recommendedName>
</protein>
<comment type="caution">
    <text evidence="7">The sequence shown here is derived from an EMBL/GenBank/DDBJ whole genome shotgun (WGS) entry which is preliminary data.</text>
</comment>
<dbReference type="PANTHER" id="PTHR35007">
    <property type="entry name" value="INTEGRAL MEMBRANE PROTEIN-RELATED"/>
    <property type="match status" value="1"/>
</dbReference>
<dbReference type="Pfam" id="PF00482">
    <property type="entry name" value="T2SSF"/>
    <property type="match status" value="1"/>
</dbReference>
<dbReference type="InterPro" id="IPR018076">
    <property type="entry name" value="T2SS_GspF_dom"/>
</dbReference>
<organism evidence="7 8">
    <name type="scientific">Prauserella muralis</name>
    <dbReference type="NCBI Taxonomy" id="588067"/>
    <lineage>
        <taxon>Bacteria</taxon>
        <taxon>Bacillati</taxon>
        <taxon>Actinomycetota</taxon>
        <taxon>Actinomycetes</taxon>
        <taxon>Pseudonocardiales</taxon>
        <taxon>Pseudonocardiaceae</taxon>
        <taxon>Prauserella</taxon>
    </lineage>
</organism>
<gene>
    <name evidence="7" type="ORF">BAY60_01965</name>
</gene>
<dbReference type="EMBL" id="MASW01000001">
    <property type="protein sequence ID" value="PXY31198.1"/>
    <property type="molecule type" value="Genomic_DNA"/>
</dbReference>
<dbReference type="RefSeq" id="WP_112279227.1">
    <property type="nucleotide sequence ID" value="NZ_MASW01000001.1"/>
</dbReference>
<dbReference type="PANTHER" id="PTHR35007:SF4">
    <property type="entry name" value="CONSERVED TRANSMEMBRANE PROTEIN-RELATED"/>
    <property type="match status" value="1"/>
</dbReference>
<evidence type="ECO:0000313" key="7">
    <source>
        <dbReference type="EMBL" id="PXY31198.1"/>
    </source>
</evidence>
<evidence type="ECO:0000256" key="4">
    <source>
        <dbReference type="ARBA" id="ARBA00022989"/>
    </source>
</evidence>
<evidence type="ECO:0000313" key="8">
    <source>
        <dbReference type="Proteomes" id="UP000249915"/>
    </source>
</evidence>